<feature type="compositionally biased region" description="Polar residues" evidence="1">
    <location>
        <begin position="410"/>
        <end position="445"/>
    </location>
</feature>
<dbReference type="PANTHER" id="PTHR12460:SF0">
    <property type="entry name" value="CID DOMAIN-CONTAINING PROTEIN-RELATED"/>
    <property type="match status" value="1"/>
</dbReference>
<dbReference type="AlphaFoldDB" id="A0A517NNX5"/>
<evidence type="ECO:0000256" key="1">
    <source>
        <dbReference type="SAM" id="MobiDB-lite"/>
    </source>
</evidence>
<feature type="compositionally biased region" description="Polar residues" evidence="1">
    <location>
        <begin position="662"/>
        <end position="672"/>
    </location>
</feature>
<dbReference type="EMBL" id="CP036526">
    <property type="protein sequence ID" value="QDT08829.1"/>
    <property type="molecule type" value="Genomic_DNA"/>
</dbReference>
<feature type="region of interest" description="Disordered" evidence="1">
    <location>
        <begin position="311"/>
        <end position="475"/>
    </location>
</feature>
<keyword evidence="3" id="KW-1185">Reference proteome</keyword>
<reference evidence="2 3" key="1">
    <citation type="submission" date="2019-02" db="EMBL/GenBank/DDBJ databases">
        <title>Deep-cultivation of Planctomycetes and their phenomic and genomic characterization uncovers novel biology.</title>
        <authorList>
            <person name="Wiegand S."/>
            <person name="Jogler M."/>
            <person name="Boedeker C."/>
            <person name="Pinto D."/>
            <person name="Vollmers J."/>
            <person name="Rivas-Marin E."/>
            <person name="Kohn T."/>
            <person name="Peeters S.H."/>
            <person name="Heuer A."/>
            <person name="Rast P."/>
            <person name="Oberbeckmann S."/>
            <person name="Bunk B."/>
            <person name="Jeske O."/>
            <person name="Meyerdierks A."/>
            <person name="Storesund J.E."/>
            <person name="Kallscheuer N."/>
            <person name="Luecker S."/>
            <person name="Lage O.M."/>
            <person name="Pohl T."/>
            <person name="Merkel B.J."/>
            <person name="Hornburger P."/>
            <person name="Mueller R.-W."/>
            <person name="Bruemmer F."/>
            <person name="Labrenz M."/>
            <person name="Spormann A.M."/>
            <person name="Op den Camp H."/>
            <person name="Overmann J."/>
            <person name="Amann R."/>
            <person name="Jetten M.S.M."/>
            <person name="Mascher T."/>
            <person name="Medema M.H."/>
            <person name="Devos D.P."/>
            <person name="Kaster A.-K."/>
            <person name="Ovreas L."/>
            <person name="Rohde M."/>
            <person name="Galperin M.Y."/>
            <person name="Jogler C."/>
        </authorList>
    </citation>
    <scope>NUCLEOTIDE SEQUENCE [LARGE SCALE GENOMIC DNA]</scope>
    <source>
        <strain evidence="2 3">K23_9</strain>
    </source>
</reference>
<feature type="compositionally biased region" description="Basic and acidic residues" evidence="1">
    <location>
        <begin position="675"/>
        <end position="686"/>
    </location>
</feature>
<feature type="compositionally biased region" description="Polar residues" evidence="1">
    <location>
        <begin position="617"/>
        <end position="631"/>
    </location>
</feature>
<feature type="region of interest" description="Disordered" evidence="1">
    <location>
        <begin position="917"/>
        <end position="939"/>
    </location>
</feature>
<feature type="region of interest" description="Disordered" evidence="1">
    <location>
        <begin position="534"/>
        <end position="686"/>
    </location>
</feature>
<accession>A0A517NNX5</accession>
<proteinExistence type="predicted"/>
<dbReference type="GO" id="GO:0000993">
    <property type="term" value="F:RNA polymerase II complex binding"/>
    <property type="evidence" value="ECO:0007669"/>
    <property type="project" value="TreeGrafter"/>
</dbReference>
<evidence type="ECO:0000313" key="2">
    <source>
        <dbReference type="EMBL" id="QDT08829.1"/>
    </source>
</evidence>
<feature type="compositionally biased region" description="Low complexity" evidence="1">
    <location>
        <begin position="575"/>
        <end position="590"/>
    </location>
</feature>
<dbReference type="Proteomes" id="UP000319817">
    <property type="component" value="Chromosome"/>
</dbReference>
<feature type="compositionally biased region" description="Basic and acidic residues" evidence="1">
    <location>
        <begin position="918"/>
        <end position="930"/>
    </location>
</feature>
<feature type="compositionally biased region" description="Polar residues" evidence="1">
    <location>
        <begin position="376"/>
        <end position="387"/>
    </location>
</feature>
<evidence type="ECO:0008006" key="4">
    <source>
        <dbReference type="Google" id="ProtNLM"/>
    </source>
</evidence>
<sequence length="939" mass="101350">MRSRQKPSSFKTSLTQYGLVAAASFAFWPAGSLLRADETLPAAQMAPQSAASRSAENQVASLPALPPRTAMQPIKATPIERLLPADLTDSVVLNSRSFGIPFNIDNAGTRPVEVRLFVSRGNDSEWKLFDRKPPTVKEFQFKGTDDGRYWFATRTIDAAGNAQPKDHLSPQLRVFIDTAKPQMSLQVDADASGRVEAAFTYEDQTPIKSIQIHYATDVLREWTKLGADNAVATGKIKFTPKENWQQLSLQIITTDAANNRAVISKLIQRPRIATEKTPDFAVIDAYDHAAGPHEIQLVANGEDNPISSSAARRKLATEGSNKSHPSMYVHRADDTNRSIFVTGGGSQPSDDAKAKLPAVDADAKIAQVPTYAPPTNRRSPQPVTNSFFRPGQPGASASATQPFDPRQTDPRSLTQPNTRTNQFGLSGAPQTRSFGPPSVTQNRKQYQLMRPTPAQPAATATAPPATFAPRLNAPPANVATKLPAANTGASRMLGTQSVDPNAPPVPRGMTAPDSMQRPSAFQLPPSMHTPAITSPTTGAPAIAMPSPQPTTPPFQPAPQFPAQQFAPRQSPPQPFSAIPQFPAAQPSAAPNPGMISLPPASTPEQISNGFGGLNKPNGPQTFAATEQTEPQQPAELSIDRQPPKQRASRTVAEAMRPLDPKTASNNPTQATAKSPSDKQPSKKQPIDVESPAYRAMRQSQADYDQALLADRTVVRYSDSERFSLEYELEAIGAGGAESVELYGSTNAGKTWKRWGNDPDLTSPFDIETKGEGTFAFKIVVISRNGLASPRPLSGETPDIAVIVDKSKPDVKITDVKYGEGERTGSLVIRYDCKDPNLMQRPIALSFSDSPDGPWTTIAGGLQNEGDYVWPGDPELPRKIYLRIDAKDRAGNDGTYLLEEPIDSQGLAPRARIRGFRSLSDRSFADPKDQTAGRPSGSFK</sequence>
<evidence type="ECO:0000313" key="3">
    <source>
        <dbReference type="Proteomes" id="UP000319817"/>
    </source>
</evidence>
<dbReference type="PANTHER" id="PTHR12460">
    <property type="entry name" value="CYCLIN-DEPENDENT KINASE INHIBITOR-RELATED PROTEIN"/>
    <property type="match status" value="1"/>
</dbReference>
<name>A0A517NNX5_9BACT</name>
<feature type="region of interest" description="Disordered" evidence="1">
    <location>
        <begin position="45"/>
        <end position="66"/>
    </location>
</feature>
<dbReference type="GO" id="GO:0031124">
    <property type="term" value="P:mRNA 3'-end processing"/>
    <property type="evidence" value="ECO:0007669"/>
    <property type="project" value="TreeGrafter"/>
</dbReference>
<feature type="compositionally biased region" description="Pro residues" evidence="1">
    <location>
        <begin position="546"/>
        <end position="559"/>
    </location>
</feature>
<dbReference type="OrthoDB" id="257265at2"/>
<protein>
    <recommendedName>
        <fullName evidence="4">Ser-Thr-rich glycosyl-phosphatidyl-inositol-anchored membrane family protein</fullName>
    </recommendedName>
</protein>
<feature type="compositionally biased region" description="Low complexity" evidence="1">
    <location>
        <begin position="451"/>
        <end position="469"/>
    </location>
</feature>
<organism evidence="2 3">
    <name type="scientific">Stieleria marina</name>
    <dbReference type="NCBI Taxonomy" id="1930275"/>
    <lineage>
        <taxon>Bacteria</taxon>
        <taxon>Pseudomonadati</taxon>
        <taxon>Planctomycetota</taxon>
        <taxon>Planctomycetia</taxon>
        <taxon>Pirellulales</taxon>
        <taxon>Pirellulaceae</taxon>
        <taxon>Stieleria</taxon>
    </lineage>
</organism>
<feature type="compositionally biased region" description="Low complexity" evidence="1">
    <location>
        <begin position="45"/>
        <end position="55"/>
    </location>
</feature>
<dbReference type="RefSeq" id="WP_145416309.1">
    <property type="nucleotide sequence ID" value="NZ_CP036526.1"/>
</dbReference>
<gene>
    <name evidence="2" type="ORF">K239x_07710</name>
</gene>